<feature type="region of interest" description="Disordered" evidence="7">
    <location>
        <begin position="613"/>
        <end position="712"/>
    </location>
</feature>
<dbReference type="GO" id="GO:0055085">
    <property type="term" value="P:transmembrane transport"/>
    <property type="evidence" value="ECO:0007669"/>
    <property type="project" value="TreeGrafter"/>
</dbReference>
<name>A0A9P4IWW5_9PEZI</name>
<accession>A0A9P4IWW5</accession>
<feature type="transmembrane region" description="Helical" evidence="8">
    <location>
        <begin position="371"/>
        <end position="392"/>
    </location>
</feature>
<keyword evidence="3 8" id="KW-0812">Transmembrane</keyword>
<evidence type="ECO:0000256" key="8">
    <source>
        <dbReference type="SAM" id="Phobius"/>
    </source>
</evidence>
<evidence type="ECO:0000259" key="9">
    <source>
        <dbReference type="SMART" id="SM01320"/>
    </source>
</evidence>
<feature type="transmembrane region" description="Helical" evidence="8">
    <location>
        <begin position="486"/>
        <end position="507"/>
    </location>
</feature>
<evidence type="ECO:0000256" key="7">
    <source>
        <dbReference type="SAM" id="MobiDB-lite"/>
    </source>
</evidence>
<protein>
    <submittedName>
        <fullName evidence="10">TRP-domain-containing protein</fullName>
    </submittedName>
</protein>
<dbReference type="GO" id="GO:0009272">
    <property type="term" value="P:fungal-type cell wall biogenesis"/>
    <property type="evidence" value="ECO:0007669"/>
    <property type="project" value="TreeGrafter"/>
</dbReference>
<comment type="caution">
    <text evidence="10">The sequence shown here is derived from an EMBL/GenBank/DDBJ whole genome shotgun (WGS) entry which is preliminary data.</text>
</comment>
<dbReference type="Pfam" id="PF06011">
    <property type="entry name" value="TRP"/>
    <property type="match status" value="1"/>
</dbReference>
<dbReference type="EMBL" id="ML996088">
    <property type="protein sequence ID" value="KAF2151417.1"/>
    <property type="molecule type" value="Genomic_DNA"/>
</dbReference>
<feature type="transmembrane region" description="Helical" evidence="8">
    <location>
        <begin position="460"/>
        <end position="480"/>
    </location>
</feature>
<reference evidence="10" key="1">
    <citation type="journal article" date="2020" name="Stud. Mycol.">
        <title>101 Dothideomycetes genomes: a test case for predicting lifestyles and emergence of pathogens.</title>
        <authorList>
            <person name="Haridas S."/>
            <person name="Albert R."/>
            <person name="Binder M."/>
            <person name="Bloem J."/>
            <person name="Labutti K."/>
            <person name="Salamov A."/>
            <person name="Andreopoulos B."/>
            <person name="Baker S."/>
            <person name="Barry K."/>
            <person name="Bills G."/>
            <person name="Bluhm B."/>
            <person name="Cannon C."/>
            <person name="Castanera R."/>
            <person name="Culley D."/>
            <person name="Daum C."/>
            <person name="Ezra D."/>
            <person name="Gonzalez J."/>
            <person name="Henrissat B."/>
            <person name="Kuo A."/>
            <person name="Liang C."/>
            <person name="Lipzen A."/>
            <person name="Lutzoni F."/>
            <person name="Magnuson J."/>
            <person name="Mondo S."/>
            <person name="Nolan M."/>
            <person name="Ohm R."/>
            <person name="Pangilinan J."/>
            <person name="Park H.-J."/>
            <person name="Ramirez L."/>
            <person name="Alfaro M."/>
            <person name="Sun H."/>
            <person name="Tritt A."/>
            <person name="Yoshinaga Y."/>
            <person name="Zwiers L.-H."/>
            <person name="Turgeon B."/>
            <person name="Goodwin S."/>
            <person name="Spatafora J."/>
            <person name="Crous P."/>
            <person name="Grigoriev I."/>
        </authorList>
    </citation>
    <scope>NUCLEOTIDE SEQUENCE</scope>
    <source>
        <strain evidence="10">CBS 260.36</strain>
    </source>
</reference>
<dbReference type="SMART" id="SM01320">
    <property type="entry name" value="TRP_N"/>
    <property type="match status" value="1"/>
</dbReference>
<sequence>MSSVASATNGILQTSSLATCQDNSKLTATLFDVVYTANNRTLNFDIIGTSTVTGNVTIDLRVNAYGLQAYKNIINPCTSNLQGMCPMTAGPINILSNQDIDADSAKQIPGIAYSVPDLDASVTIYINSTTTGESLACVRAELSNGKTVYIPAVCWVIAVITGLGLIAAAVASGLGHSNTAAHVAANTMSLFGYFQAQAFIGMTAVSLPPIVASWTQVFQWSMGIIRVGFIQTLATWYQRATGGTPSTVLSDLSTVSVQVEKRSLETVHRLLARSVQYLHQGLLRRATSETNTANNNVVILRGIKRVGFRAGIELTNIFMTGYVFFIIFVIFVVLFVVLFKLFCEALVRAGRMKGDKFIDFRNGWTTVLKGILFRVALISFPQMVVLCFWELTVRDSPAIVVLGIFTVFSLLAVLAWAASKVIRLARRSINMHKNPAYILYSDPVTLNKWGFLYVSYKATAYYWLVVALLFTMVKGLFVALGQGSGIVQAVSLLIIDAAYFIMLCILTPYMDKKTNGFNIAIQVINFINTIFLLVFTNVFSAPGIVVGAMGVIFFFINAVFSLVLLILLLVASGFALFSKNPDVRYAPMRDDRGSFIKSQSHLPNELDALGATARGEGRLGQKSARIEDDEDGYSSSDVSRVGGNSSSMAGRYADQPAPNSPHTGYSNGMYQNEKSSGYYQPVAPRSGANSPAPGARGPVGRSPAWQRGAGYD</sequence>
<dbReference type="AlphaFoldDB" id="A0A9P4IWW5"/>
<evidence type="ECO:0000256" key="5">
    <source>
        <dbReference type="ARBA" id="ARBA00022989"/>
    </source>
</evidence>
<keyword evidence="11" id="KW-1185">Reference proteome</keyword>
<dbReference type="Pfam" id="PF14558">
    <property type="entry name" value="TRP_N"/>
    <property type="match status" value="1"/>
</dbReference>
<keyword evidence="5 8" id="KW-1133">Transmembrane helix</keyword>
<dbReference type="InterPro" id="IPR010308">
    <property type="entry name" value="TRP_C"/>
</dbReference>
<feature type="transmembrane region" description="Helical" evidence="8">
    <location>
        <begin position="190"/>
        <end position="210"/>
    </location>
</feature>
<gene>
    <name evidence="10" type="ORF">K461DRAFT_228399</name>
</gene>
<keyword evidence="4" id="KW-0732">Signal</keyword>
<dbReference type="InterPro" id="IPR032800">
    <property type="entry name" value="TRP_N"/>
</dbReference>
<dbReference type="GO" id="GO:0016020">
    <property type="term" value="C:membrane"/>
    <property type="evidence" value="ECO:0007669"/>
    <property type="project" value="UniProtKB-SubCell"/>
</dbReference>
<evidence type="ECO:0000256" key="6">
    <source>
        <dbReference type="ARBA" id="ARBA00023136"/>
    </source>
</evidence>
<organism evidence="10 11">
    <name type="scientific">Myriangium duriaei CBS 260.36</name>
    <dbReference type="NCBI Taxonomy" id="1168546"/>
    <lineage>
        <taxon>Eukaryota</taxon>
        <taxon>Fungi</taxon>
        <taxon>Dikarya</taxon>
        <taxon>Ascomycota</taxon>
        <taxon>Pezizomycotina</taxon>
        <taxon>Dothideomycetes</taxon>
        <taxon>Dothideomycetidae</taxon>
        <taxon>Myriangiales</taxon>
        <taxon>Myriangiaceae</taxon>
        <taxon>Myriangium</taxon>
    </lineage>
</organism>
<dbReference type="InterPro" id="IPR040241">
    <property type="entry name" value="TRP_Flc/Pkd2-like"/>
</dbReference>
<feature type="domain" description="ML-like" evidence="9">
    <location>
        <begin position="10"/>
        <end position="149"/>
    </location>
</feature>
<keyword evidence="6 8" id="KW-0472">Membrane</keyword>
<feature type="transmembrane region" description="Helical" evidence="8">
    <location>
        <begin position="398"/>
        <end position="418"/>
    </location>
</feature>
<evidence type="ECO:0000256" key="3">
    <source>
        <dbReference type="ARBA" id="ARBA00022692"/>
    </source>
</evidence>
<evidence type="ECO:0000256" key="4">
    <source>
        <dbReference type="ARBA" id="ARBA00022729"/>
    </source>
</evidence>
<dbReference type="OrthoDB" id="5212126at2759"/>
<dbReference type="PANTHER" id="PTHR31145:SF2">
    <property type="entry name" value="FLAVIN CARRIER PROTEIN 2"/>
    <property type="match status" value="1"/>
</dbReference>
<feature type="compositionally biased region" description="Polar residues" evidence="7">
    <location>
        <begin position="633"/>
        <end position="648"/>
    </location>
</feature>
<evidence type="ECO:0000256" key="2">
    <source>
        <dbReference type="ARBA" id="ARBA00010642"/>
    </source>
</evidence>
<dbReference type="Proteomes" id="UP000799439">
    <property type="component" value="Unassembled WGS sequence"/>
</dbReference>
<feature type="transmembrane region" description="Helical" evidence="8">
    <location>
        <begin position="551"/>
        <end position="577"/>
    </location>
</feature>
<comment type="similarity">
    <text evidence="2">Belongs to the transient receptor potential (TRP) ion channel family.</text>
</comment>
<feature type="transmembrane region" description="Helical" evidence="8">
    <location>
        <begin position="322"/>
        <end position="343"/>
    </location>
</feature>
<evidence type="ECO:0000313" key="10">
    <source>
        <dbReference type="EMBL" id="KAF2151417.1"/>
    </source>
</evidence>
<feature type="compositionally biased region" description="Polar residues" evidence="7">
    <location>
        <begin position="660"/>
        <end position="678"/>
    </location>
</feature>
<evidence type="ECO:0000256" key="1">
    <source>
        <dbReference type="ARBA" id="ARBA00004141"/>
    </source>
</evidence>
<proteinExistence type="inferred from homology"/>
<evidence type="ECO:0000313" key="11">
    <source>
        <dbReference type="Proteomes" id="UP000799439"/>
    </source>
</evidence>
<dbReference type="PANTHER" id="PTHR31145">
    <property type="entry name" value="INTEGRAL MEMBRANE PROTEIN (AFU_ORTHOLOGUE AFUA_7G01610)"/>
    <property type="match status" value="1"/>
</dbReference>
<comment type="subcellular location">
    <subcellularLocation>
        <location evidence="1">Membrane</location>
        <topology evidence="1">Multi-pass membrane protein</topology>
    </subcellularLocation>
</comment>
<feature type="transmembrane region" description="Helical" evidence="8">
    <location>
        <begin position="148"/>
        <end position="170"/>
    </location>
</feature>